<dbReference type="KEGG" id="rpe:RPE_0888"/>
<dbReference type="OrthoDB" id="8139545at2"/>
<sequence>MLTLETTDLKEARRSRIAQFSGRSAELNVGGTAITGMVKAVREDKTSDVPRWLVTVVADPPRQAKPAMRLNRARA</sequence>
<dbReference type="AlphaFoldDB" id="Q07T90"/>
<dbReference type="EMBL" id="CP000463">
    <property type="protein sequence ID" value="ABJ04844.1"/>
    <property type="molecule type" value="Genomic_DNA"/>
</dbReference>
<dbReference type="HOGENOM" id="CLU_199799_0_0_5"/>
<evidence type="ECO:0000313" key="1">
    <source>
        <dbReference type="EMBL" id="ABJ04844.1"/>
    </source>
</evidence>
<proteinExistence type="predicted"/>
<accession>Q07T90</accession>
<name>Q07T90_RHOP5</name>
<gene>
    <name evidence="1" type="ordered locus">RPE_0888</name>
</gene>
<reference evidence="1" key="1">
    <citation type="submission" date="2006-09" db="EMBL/GenBank/DDBJ databases">
        <title>Complete sequence of Rhodopseudomonas palustris BisA53.</title>
        <authorList>
            <consortium name="US DOE Joint Genome Institute"/>
            <person name="Copeland A."/>
            <person name="Lucas S."/>
            <person name="Lapidus A."/>
            <person name="Barry K."/>
            <person name="Detter J.C."/>
            <person name="Glavina del Rio T."/>
            <person name="Hammon N."/>
            <person name="Israni S."/>
            <person name="Dalin E."/>
            <person name="Tice H."/>
            <person name="Pitluck S."/>
            <person name="Chain P."/>
            <person name="Malfatti S."/>
            <person name="Shin M."/>
            <person name="Vergez L."/>
            <person name="Schmutz J."/>
            <person name="Larimer F."/>
            <person name="Land M."/>
            <person name="Hauser L."/>
            <person name="Pelletier D.A."/>
            <person name="Kyrpides N."/>
            <person name="Kim E."/>
            <person name="Harwood C.S."/>
            <person name="Oda Y."/>
            <person name="Richardson P."/>
        </authorList>
    </citation>
    <scope>NUCLEOTIDE SEQUENCE [LARGE SCALE GENOMIC DNA]</scope>
    <source>
        <strain evidence="1">BisA53</strain>
    </source>
</reference>
<organism evidence="1">
    <name type="scientific">Rhodopseudomonas palustris (strain BisA53)</name>
    <dbReference type="NCBI Taxonomy" id="316055"/>
    <lineage>
        <taxon>Bacteria</taxon>
        <taxon>Pseudomonadati</taxon>
        <taxon>Pseudomonadota</taxon>
        <taxon>Alphaproteobacteria</taxon>
        <taxon>Hyphomicrobiales</taxon>
        <taxon>Nitrobacteraceae</taxon>
        <taxon>Rhodopseudomonas</taxon>
    </lineage>
</organism>
<dbReference type="eggNOG" id="ENOG503114P">
    <property type="taxonomic scope" value="Bacteria"/>
</dbReference>
<protein>
    <submittedName>
        <fullName evidence="1">Uncharacterized protein</fullName>
    </submittedName>
</protein>